<dbReference type="InterPro" id="IPR013545">
    <property type="entry name" value="T2SS_protein-GspG_C"/>
</dbReference>
<dbReference type="RefSeq" id="WP_155476458.1">
    <property type="nucleotide sequence ID" value="NZ_WNKU01000010.1"/>
</dbReference>
<keyword evidence="1" id="KW-0488">Methylation</keyword>
<dbReference type="InterPro" id="IPR000983">
    <property type="entry name" value="Bac_GSPG_pilin"/>
</dbReference>
<evidence type="ECO:0000313" key="4">
    <source>
        <dbReference type="Proteomes" id="UP000430670"/>
    </source>
</evidence>
<dbReference type="Pfam" id="PF08334">
    <property type="entry name" value="T2SSG"/>
    <property type="match status" value="1"/>
</dbReference>
<dbReference type="SUPFAM" id="SSF54523">
    <property type="entry name" value="Pili subunits"/>
    <property type="match status" value="1"/>
</dbReference>
<dbReference type="PRINTS" id="PR00813">
    <property type="entry name" value="BCTERIALGSPG"/>
</dbReference>
<sequence length="150" mass="16545">MKRKWMNEQGFTLLELLLVLTILSVLFLVLTPKISAAPNRAKMAAVLSDFQTVELAVRSYFVDKGVLPSAADLKNSKLLDKDLEGTYPVPTTPWIDPWGKPYSYEPASPRSSITTVKITSQGMDGNIGKDDLQLTITILDGRLVTTTQGF</sequence>
<dbReference type="InterPro" id="IPR045584">
    <property type="entry name" value="Pilin-like"/>
</dbReference>
<feature type="domain" description="Type II secretion system protein GspG C-terminal" evidence="2">
    <location>
        <begin position="36"/>
        <end position="136"/>
    </location>
</feature>
<dbReference type="AlphaFoldDB" id="A0A6I3SK89"/>
<dbReference type="Pfam" id="PF07963">
    <property type="entry name" value="N_methyl"/>
    <property type="match status" value="1"/>
</dbReference>
<name>A0A6I3SK89_HELMO</name>
<dbReference type="OrthoDB" id="2082254at2"/>
<keyword evidence="4" id="KW-1185">Reference proteome</keyword>
<proteinExistence type="predicted"/>
<evidence type="ECO:0000313" key="3">
    <source>
        <dbReference type="EMBL" id="MTV49358.1"/>
    </source>
</evidence>
<comment type="caution">
    <text evidence="3">The sequence shown here is derived from an EMBL/GenBank/DDBJ whole genome shotgun (WGS) entry which is preliminary data.</text>
</comment>
<evidence type="ECO:0000256" key="1">
    <source>
        <dbReference type="ARBA" id="ARBA00022481"/>
    </source>
</evidence>
<dbReference type="GO" id="GO:0015628">
    <property type="term" value="P:protein secretion by the type II secretion system"/>
    <property type="evidence" value="ECO:0007669"/>
    <property type="project" value="InterPro"/>
</dbReference>
<dbReference type="EMBL" id="WNKU01000010">
    <property type="protein sequence ID" value="MTV49358.1"/>
    <property type="molecule type" value="Genomic_DNA"/>
</dbReference>
<dbReference type="PROSITE" id="PS00409">
    <property type="entry name" value="PROKAR_NTER_METHYL"/>
    <property type="match status" value="1"/>
</dbReference>
<dbReference type="InterPro" id="IPR012902">
    <property type="entry name" value="N_methyl_site"/>
</dbReference>
<protein>
    <submittedName>
        <fullName evidence="3">Prepilin-type N-terminal cleavage/methylation domain-containing protein</fullName>
    </submittedName>
</protein>
<reference evidence="3 4" key="1">
    <citation type="submission" date="2019-11" db="EMBL/GenBank/DDBJ databases">
        <title>Whole-genome sequence of a the green, strictly anaerobic photosynthetic bacterium Heliobacillus mobilis DSM 6151.</title>
        <authorList>
            <person name="Kyndt J.A."/>
            <person name="Meyer T.E."/>
        </authorList>
    </citation>
    <scope>NUCLEOTIDE SEQUENCE [LARGE SCALE GENOMIC DNA]</scope>
    <source>
        <strain evidence="3 4">DSM 6151</strain>
    </source>
</reference>
<dbReference type="NCBIfam" id="TIGR02532">
    <property type="entry name" value="IV_pilin_GFxxxE"/>
    <property type="match status" value="1"/>
</dbReference>
<dbReference type="GO" id="GO:0015627">
    <property type="term" value="C:type II protein secretion system complex"/>
    <property type="evidence" value="ECO:0007669"/>
    <property type="project" value="InterPro"/>
</dbReference>
<dbReference type="Gene3D" id="3.30.700.10">
    <property type="entry name" value="Glycoprotein, Type 4 Pilin"/>
    <property type="match status" value="1"/>
</dbReference>
<gene>
    <name evidence="3" type="ORF">GJ688_10250</name>
</gene>
<dbReference type="Proteomes" id="UP000430670">
    <property type="component" value="Unassembled WGS sequence"/>
</dbReference>
<organism evidence="3 4">
    <name type="scientific">Heliobacterium mobile</name>
    <name type="common">Heliobacillus mobilis</name>
    <dbReference type="NCBI Taxonomy" id="28064"/>
    <lineage>
        <taxon>Bacteria</taxon>
        <taxon>Bacillati</taxon>
        <taxon>Bacillota</taxon>
        <taxon>Clostridia</taxon>
        <taxon>Eubacteriales</taxon>
        <taxon>Heliobacteriaceae</taxon>
        <taxon>Heliobacterium</taxon>
    </lineage>
</organism>
<accession>A0A6I3SK89</accession>
<evidence type="ECO:0000259" key="2">
    <source>
        <dbReference type="Pfam" id="PF08334"/>
    </source>
</evidence>